<feature type="region of interest" description="Disordered" evidence="1">
    <location>
        <begin position="10"/>
        <end position="36"/>
    </location>
</feature>
<dbReference type="Proteomes" id="UP000612009">
    <property type="component" value="Unassembled WGS sequence"/>
</dbReference>
<evidence type="ECO:0000256" key="1">
    <source>
        <dbReference type="SAM" id="MobiDB-lite"/>
    </source>
</evidence>
<name>A0A811TFN6_9EURY</name>
<dbReference type="EMBL" id="CAJHIR010000042">
    <property type="protein sequence ID" value="CAD6494279.1"/>
    <property type="molecule type" value="Genomic_DNA"/>
</dbReference>
<sequence length="145" mass="16373">MPSEFIQRWYGRGVSPRIGRPQRHDRTGAMSNTGHPDSLSCFQFGYNWHRNHRMTSIPATDFRKHRKPHHTDRNRKCPLMHQTALSYETAAPDGGRQELKTSQGNARSPSLSLRRSPRTTRAIPAEASESASGLWDDPIDDPGLG</sequence>
<evidence type="ECO:0000313" key="3">
    <source>
        <dbReference type="Proteomes" id="UP000612009"/>
    </source>
</evidence>
<protein>
    <submittedName>
        <fullName evidence="2">Uncharacterized protein</fullName>
    </submittedName>
</protein>
<proteinExistence type="predicted"/>
<feature type="region of interest" description="Disordered" evidence="1">
    <location>
        <begin position="59"/>
        <end position="145"/>
    </location>
</feature>
<gene>
    <name evidence="2" type="ORF">LAKADJCE_00690</name>
</gene>
<dbReference type="AlphaFoldDB" id="A0A811TFN6"/>
<accession>A0A811TFN6</accession>
<organism evidence="2 3">
    <name type="scientific">Candidatus Argoarchaeum ethanivorans</name>
    <dbReference type="NCBI Taxonomy" id="2608793"/>
    <lineage>
        <taxon>Archaea</taxon>
        <taxon>Methanobacteriati</taxon>
        <taxon>Methanobacteriota</taxon>
        <taxon>Stenosarchaea group</taxon>
        <taxon>Methanomicrobia</taxon>
        <taxon>Methanosarcinales</taxon>
        <taxon>Methanosarcinales incertae sedis</taxon>
        <taxon>GOM Arc I cluster</taxon>
        <taxon>Candidatus Argoarchaeum</taxon>
    </lineage>
</organism>
<comment type="caution">
    <text evidence="2">The sequence shown here is derived from an EMBL/GenBank/DDBJ whole genome shotgun (WGS) entry which is preliminary data.</text>
</comment>
<reference evidence="2" key="1">
    <citation type="submission" date="2020-10" db="EMBL/GenBank/DDBJ databases">
        <authorList>
            <person name="Hahn C.J."/>
            <person name="Laso-Perez R."/>
            <person name="Vulcano F."/>
            <person name="Vaziourakis K.-M."/>
            <person name="Stokke R."/>
            <person name="Steen I.H."/>
            <person name="Teske A."/>
            <person name="Boetius A."/>
            <person name="Liebeke M."/>
            <person name="Amann R."/>
            <person name="Knittel K."/>
        </authorList>
    </citation>
    <scope>NUCLEOTIDE SEQUENCE</scope>
    <source>
        <strain evidence="2">Gfbio:e3339647-f889-4370-9287-4fb5cb688e4c:AG392J18_GoMArc1</strain>
    </source>
</reference>
<evidence type="ECO:0000313" key="2">
    <source>
        <dbReference type="EMBL" id="CAD6494279.1"/>
    </source>
</evidence>
<feature type="compositionally biased region" description="Basic residues" evidence="1">
    <location>
        <begin position="63"/>
        <end position="78"/>
    </location>
</feature>